<organism evidence="2 3">
    <name type="scientific">Dokdonella ginsengisoli</name>
    <dbReference type="NCBI Taxonomy" id="363846"/>
    <lineage>
        <taxon>Bacteria</taxon>
        <taxon>Pseudomonadati</taxon>
        <taxon>Pseudomonadota</taxon>
        <taxon>Gammaproteobacteria</taxon>
        <taxon>Lysobacterales</taxon>
        <taxon>Rhodanobacteraceae</taxon>
        <taxon>Dokdonella</taxon>
    </lineage>
</organism>
<gene>
    <name evidence="2" type="ORF">ACFO6Q_10765</name>
</gene>
<protein>
    <submittedName>
        <fullName evidence="2">Uncharacterized protein</fullName>
    </submittedName>
</protein>
<dbReference type="RefSeq" id="WP_380020848.1">
    <property type="nucleotide sequence ID" value="NZ_JBHSHD010000008.1"/>
</dbReference>
<sequence>MHTFRFVPAALAAAFLLTAGAPAHAGGTRPANPRNPDAGPEVMHAARHDVSAPLRDILRNNPPLSEPKGTESEPYEIPNILLKLSGAADKTAAAPGRRIVQNAPTGTPGPTVDNSFEAISMTGSGCGCLPPDTNGDVSDQHYIQWVNGAWQAFDKVTGTAATETPTPVQGNSFWVGFGGKCETTNSGDPIALWDPQAQRWVMSQFVTSSPFAQCVAVSTGSDPFGTYDRYEFNWPLFGDYPKMGIWTDESTGQNAYLLTTHEFNGASQFQGAALIAMNREQMLAGAASADVVRFAGFDAYGVEPINLVGALAAPANACPSFVHFDPDTSEYLFWDMCLDWATPANTTVSNTPTRVQGAPFVPFYADVPQQGTTAALDSFGTHIMYRANARAFAAGAPTRISLVVNHVVTGDAEQGGINWVHFNLDDGDANPPTPTALDKTIVDQGTYAPDAETRWMGGIAIDGSGNIGLGYSKSSASSRPQLEVTGRAIDDPPGVLRDEANCTEGVANGSQTSSSGRWGDYASMSVDPVDQCTFYFTSEYYATTASGSWRTRVCSFKFDGCGDPNYALVAESPRRIEMCAATATQDPAYSLRIGVLNGFAGPVDLAASGLPVGATAQFTPNPVTAPGTTELTVGGGTALPSGEYAFSVAATSGSLSRDIALELGVSADAPDAVQLVTPADTAEGVKVRPLLSWGGASGDRIFGDGFDGVALPPIVTTPDALSYTVEVATDSAFTDIVASATVPTTSWAVDPPLESSTAYYWRVTPHNYCGNGPVSMTYAFTTGVPGQCPAGTTATTVFEDDFQNGVNGWVAGGTGGTAWTQGAAPAGTGMTGTVWKVPDNTVSSDRTLTTPAITIPSGAASVFVSYDAYHKSEQDPPAGCWDSSSLEASTDGATFAYLDGSYLFTDPYNGISSPGAPLSGRKAWCFVGPAGASAPTRSVVDLDSFAGSSLTLRFRMVSDSNTAAAAPNGLAIDNFKVEACQ</sequence>
<proteinExistence type="predicted"/>
<reference evidence="3" key="1">
    <citation type="journal article" date="2019" name="Int. J. Syst. Evol. Microbiol.">
        <title>The Global Catalogue of Microorganisms (GCM) 10K type strain sequencing project: providing services to taxonomists for standard genome sequencing and annotation.</title>
        <authorList>
            <consortium name="The Broad Institute Genomics Platform"/>
            <consortium name="The Broad Institute Genome Sequencing Center for Infectious Disease"/>
            <person name="Wu L."/>
            <person name="Ma J."/>
        </authorList>
    </citation>
    <scope>NUCLEOTIDE SEQUENCE [LARGE SCALE GENOMIC DNA]</scope>
    <source>
        <strain evidence="3">CCUG 30340</strain>
    </source>
</reference>
<evidence type="ECO:0000313" key="3">
    <source>
        <dbReference type="Proteomes" id="UP001595886"/>
    </source>
</evidence>
<evidence type="ECO:0000313" key="2">
    <source>
        <dbReference type="EMBL" id="MFC4820809.1"/>
    </source>
</evidence>
<accession>A0ABV9QWK9</accession>
<keyword evidence="1" id="KW-0732">Signal</keyword>
<comment type="caution">
    <text evidence="2">The sequence shown here is derived from an EMBL/GenBank/DDBJ whole genome shotgun (WGS) entry which is preliminary data.</text>
</comment>
<dbReference type="InterPro" id="IPR013783">
    <property type="entry name" value="Ig-like_fold"/>
</dbReference>
<dbReference type="EMBL" id="JBHSHD010000008">
    <property type="protein sequence ID" value="MFC4820809.1"/>
    <property type="molecule type" value="Genomic_DNA"/>
</dbReference>
<feature type="chain" id="PRO_5045888725" evidence="1">
    <location>
        <begin position="26"/>
        <end position="981"/>
    </location>
</feature>
<name>A0ABV9QWK9_9GAMM</name>
<keyword evidence="3" id="KW-1185">Reference proteome</keyword>
<feature type="signal peptide" evidence="1">
    <location>
        <begin position="1"/>
        <end position="25"/>
    </location>
</feature>
<dbReference type="Gene3D" id="2.60.40.10">
    <property type="entry name" value="Immunoglobulins"/>
    <property type="match status" value="1"/>
</dbReference>
<evidence type="ECO:0000256" key="1">
    <source>
        <dbReference type="SAM" id="SignalP"/>
    </source>
</evidence>
<dbReference type="Proteomes" id="UP001595886">
    <property type="component" value="Unassembled WGS sequence"/>
</dbReference>
<dbReference type="SUPFAM" id="SSF49265">
    <property type="entry name" value="Fibronectin type III"/>
    <property type="match status" value="1"/>
</dbReference>
<dbReference type="InterPro" id="IPR036116">
    <property type="entry name" value="FN3_sf"/>
</dbReference>